<dbReference type="EMBL" id="FNPV01000006">
    <property type="protein sequence ID" value="SDY98348.1"/>
    <property type="molecule type" value="Genomic_DNA"/>
</dbReference>
<gene>
    <name evidence="2" type="ORF">SAMN05192546_106115</name>
</gene>
<comment type="similarity">
    <text evidence="1">Belongs to the phD/YefM antitoxin family.</text>
</comment>
<evidence type="ECO:0000313" key="3">
    <source>
        <dbReference type="Proteomes" id="UP000199230"/>
    </source>
</evidence>
<dbReference type="AlphaFoldDB" id="A0A1H3PBA7"/>
<dbReference type="SUPFAM" id="SSF143120">
    <property type="entry name" value="YefM-like"/>
    <property type="match status" value="1"/>
</dbReference>
<evidence type="ECO:0000256" key="1">
    <source>
        <dbReference type="ARBA" id="ARBA00009981"/>
    </source>
</evidence>
<dbReference type="OrthoDB" id="9797629at2"/>
<proteinExistence type="inferred from homology"/>
<name>A0A1H3PBA7_9FIRM</name>
<dbReference type="Proteomes" id="UP000199230">
    <property type="component" value="Unassembled WGS sequence"/>
</dbReference>
<dbReference type="RefSeq" id="WP_093313843.1">
    <property type="nucleotide sequence ID" value="NZ_FNPV01000006.1"/>
</dbReference>
<sequence>MEVSLESLISYEKLKTDLDDVFEVVEKNGKVVILKDNEPLYILLKYDPKAGPIEKILAPSTPKLTLQEAMKLVLKDTEGRKMHAAELADEIYNRKLYLKKDGTQAKYNQVRARCGHYPEMFEALPGNVIQLKEGVE</sequence>
<protein>
    <submittedName>
        <fullName evidence="2">Antitoxin Phd</fullName>
    </submittedName>
</protein>
<organism evidence="2 3">
    <name type="scientific">Tindallia californiensis</name>
    <dbReference type="NCBI Taxonomy" id="159292"/>
    <lineage>
        <taxon>Bacteria</taxon>
        <taxon>Bacillati</taxon>
        <taxon>Bacillota</taxon>
        <taxon>Clostridia</taxon>
        <taxon>Peptostreptococcales</taxon>
        <taxon>Tindalliaceae</taxon>
        <taxon>Tindallia</taxon>
    </lineage>
</organism>
<dbReference type="InterPro" id="IPR036165">
    <property type="entry name" value="YefM-like_sf"/>
</dbReference>
<keyword evidence="3" id="KW-1185">Reference proteome</keyword>
<evidence type="ECO:0000313" key="2">
    <source>
        <dbReference type="EMBL" id="SDY98348.1"/>
    </source>
</evidence>
<accession>A0A1H3PBA7</accession>
<reference evidence="2 3" key="1">
    <citation type="submission" date="2016-10" db="EMBL/GenBank/DDBJ databases">
        <authorList>
            <person name="de Groot N.N."/>
        </authorList>
    </citation>
    <scope>NUCLEOTIDE SEQUENCE [LARGE SCALE GENOMIC DNA]</scope>
    <source>
        <strain evidence="2 3">APO</strain>
    </source>
</reference>